<name>A0AAX1NB38_9BACT</name>
<organism evidence="1 2">
    <name type="scientific">Flammeovirga yaeyamensis</name>
    <dbReference type="NCBI Taxonomy" id="367791"/>
    <lineage>
        <taxon>Bacteria</taxon>
        <taxon>Pseudomonadati</taxon>
        <taxon>Bacteroidota</taxon>
        <taxon>Cytophagia</taxon>
        <taxon>Cytophagales</taxon>
        <taxon>Flammeovirgaceae</taxon>
        <taxon>Flammeovirga</taxon>
    </lineage>
</organism>
<dbReference type="RefSeq" id="WP_169663694.1">
    <property type="nucleotide sequence ID" value="NZ_CP076133.1"/>
</dbReference>
<protein>
    <submittedName>
        <fullName evidence="1">Uncharacterized protein</fullName>
    </submittedName>
</protein>
<dbReference type="Proteomes" id="UP000678679">
    <property type="component" value="Chromosome 2"/>
</dbReference>
<proteinExistence type="predicted"/>
<keyword evidence="2" id="KW-1185">Reference proteome</keyword>
<gene>
    <name evidence="1" type="ORF">KMW28_25270</name>
</gene>
<dbReference type="EMBL" id="CP076133">
    <property type="protein sequence ID" value="QWG04206.1"/>
    <property type="molecule type" value="Genomic_DNA"/>
</dbReference>
<reference evidence="1 2" key="1">
    <citation type="submission" date="2021-05" db="EMBL/GenBank/DDBJ databases">
        <title>Comparative genomic studies on the polysaccharide-degrading batcterial strains of the Flammeovirga genus.</title>
        <authorList>
            <person name="Zewei F."/>
            <person name="Zheng Z."/>
            <person name="Yu L."/>
            <person name="Ruyue G."/>
            <person name="Yanhong M."/>
            <person name="Yuanyuan C."/>
            <person name="Jingyan G."/>
            <person name="Wenjun H."/>
        </authorList>
    </citation>
    <scope>NUCLEOTIDE SEQUENCE [LARGE SCALE GENOMIC DNA]</scope>
    <source>
        <strain evidence="1 2">NBRC:100898</strain>
    </source>
</reference>
<accession>A0AAX1NB38</accession>
<dbReference type="AlphaFoldDB" id="A0AAX1NB38"/>
<dbReference type="KEGG" id="fya:KMW28_25270"/>
<evidence type="ECO:0000313" key="2">
    <source>
        <dbReference type="Proteomes" id="UP000678679"/>
    </source>
</evidence>
<evidence type="ECO:0000313" key="1">
    <source>
        <dbReference type="EMBL" id="QWG04206.1"/>
    </source>
</evidence>
<sequence length="133" mass="15807">MIIETTHGKHLSTAAEEKLVGKNHPLLRVLFSRMRSNPYQIIATNLPISFDAEIRSQLDFARVILKTKGIIVRIKIKVKTYDWFIPFYHLALYQTENNLTVHAQGFFLRFYELNDDHYRFWQKILNEKNEVLN</sequence>